<dbReference type="Pfam" id="PF03868">
    <property type="entry name" value="Ribosomal_L6e_N"/>
    <property type="match status" value="1"/>
</dbReference>
<feature type="domain" description="Large ribosomal subunit protein uL6 N-terminal" evidence="9">
    <location>
        <begin position="14"/>
        <end position="68"/>
    </location>
</feature>
<evidence type="ECO:0000256" key="2">
    <source>
        <dbReference type="ARBA" id="ARBA00022980"/>
    </source>
</evidence>
<dbReference type="PANTHER" id="PTHR10715">
    <property type="entry name" value="60S RIBOSOMAL PROTEIN L6"/>
    <property type="match status" value="1"/>
</dbReference>
<evidence type="ECO:0000256" key="5">
    <source>
        <dbReference type="ARBA" id="ARBA00035233"/>
    </source>
</evidence>
<evidence type="ECO:0000256" key="8">
    <source>
        <dbReference type="SAM" id="MobiDB-lite"/>
    </source>
</evidence>
<dbReference type="InterPro" id="IPR014722">
    <property type="entry name" value="Rib_uL2_dom2"/>
</dbReference>
<keyword evidence="2" id="KW-0689">Ribosomal protein</keyword>
<comment type="similarity">
    <text evidence="1">Belongs to the eukaryotic ribosomal protein eL6 family.</text>
</comment>
<comment type="function">
    <text evidence="4">Component of the large ribosomal subunit. The ribosome is a large ribonucleoprotein complex responsible for the synthesis of proteins in the cell.</text>
</comment>
<evidence type="ECO:0000256" key="1">
    <source>
        <dbReference type="ARBA" id="ARBA00010592"/>
    </source>
</evidence>
<evidence type="ECO:0000313" key="10">
    <source>
        <dbReference type="Proteomes" id="UP000095284"/>
    </source>
</evidence>
<evidence type="ECO:0000256" key="6">
    <source>
        <dbReference type="ARBA" id="ARBA00035351"/>
    </source>
</evidence>
<dbReference type="GO" id="GO:0022625">
    <property type="term" value="C:cytosolic large ribosomal subunit"/>
    <property type="evidence" value="ECO:0007669"/>
    <property type="project" value="TreeGrafter"/>
</dbReference>
<dbReference type="InterPro" id="IPR008991">
    <property type="entry name" value="Translation_prot_SH3-like_sf"/>
</dbReference>
<dbReference type="GO" id="GO:0002181">
    <property type="term" value="P:cytoplasmic translation"/>
    <property type="evidence" value="ECO:0007669"/>
    <property type="project" value="TreeGrafter"/>
</dbReference>
<dbReference type="GO" id="GO:0003723">
    <property type="term" value="F:RNA binding"/>
    <property type="evidence" value="ECO:0007669"/>
    <property type="project" value="TreeGrafter"/>
</dbReference>
<dbReference type="Proteomes" id="UP000095284">
    <property type="component" value="Unplaced"/>
</dbReference>
<dbReference type="FunFam" id="2.30.30.30:FF:000014">
    <property type="entry name" value="60S ribosomal protein L6"/>
    <property type="match status" value="1"/>
</dbReference>
<dbReference type="Gene3D" id="2.30.30.30">
    <property type="match status" value="1"/>
</dbReference>
<dbReference type="AlphaFoldDB" id="A0A1I7S6U0"/>
<evidence type="ECO:0000259" key="9">
    <source>
        <dbReference type="Pfam" id="PF03868"/>
    </source>
</evidence>
<evidence type="ECO:0000256" key="4">
    <source>
        <dbReference type="ARBA" id="ARBA00034092"/>
    </source>
</evidence>
<dbReference type="PANTHER" id="PTHR10715:SF0">
    <property type="entry name" value="LARGE RIBOSOMAL SUBUNIT PROTEIN EL6"/>
    <property type="match status" value="1"/>
</dbReference>
<evidence type="ECO:0000256" key="3">
    <source>
        <dbReference type="ARBA" id="ARBA00023274"/>
    </source>
</evidence>
<dbReference type="InterPro" id="IPR000915">
    <property type="entry name" value="60S_ribosomal_eL6"/>
</dbReference>
<dbReference type="GO" id="GO:0003735">
    <property type="term" value="F:structural constituent of ribosome"/>
    <property type="evidence" value="ECO:0007669"/>
    <property type="project" value="InterPro"/>
</dbReference>
<proteinExistence type="inferred from homology"/>
<dbReference type="Pfam" id="PF01159">
    <property type="entry name" value="Ribosomal_L6e"/>
    <property type="match status" value="1"/>
</dbReference>
<evidence type="ECO:0000313" key="11">
    <source>
        <dbReference type="WBParaSite" id="BXY_0872800.1"/>
    </source>
</evidence>
<dbReference type="InterPro" id="IPR005568">
    <property type="entry name" value="Ribosomal_uL6_N"/>
</dbReference>
<dbReference type="SUPFAM" id="SSF50104">
    <property type="entry name" value="Translation proteins SH3-like domain"/>
    <property type="match status" value="1"/>
</dbReference>
<name>A0A1I7S6U0_BURXY</name>
<comment type="subunit">
    <text evidence="7">Component of the large ribosomal subunit. May bind IPO9 with low affinity.</text>
</comment>
<dbReference type="InterPro" id="IPR041997">
    <property type="entry name" value="Ribosomal_eL6_KOW"/>
</dbReference>
<dbReference type="CDD" id="cd13156">
    <property type="entry name" value="KOW_RPL6"/>
    <property type="match status" value="1"/>
</dbReference>
<accession>A0A1I7S6U0</accession>
<protein>
    <recommendedName>
        <fullName evidence="5">Large ribosomal subunit protein eL6</fullName>
    </recommendedName>
    <alternativeName>
        <fullName evidence="6">60S ribosomal protein L6</fullName>
    </alternativeName>
</protein>
<keyword evidence="3" id="KW-0687">Ribonucleoprotein</keyword>
<feature type="region of interest" description="Disordered" evidence="8">
    <location>
        <begin position="50"/>
        <end position="79"/>
    </location>
</feature>
<evidence type="ECO:0000256" key="7">
    <source>
        <dbReference type="ARBA" id="ARBA00046388"/>
    </source>
</evidence>
<organism evidence="10 11">
    <name type="scientific">Bursaphelenchus xylophilus</name>
    <name type="common">Pinewood nematode worm</name>
    <name type="synonym">Aphelenchoides xylophilus</name>
    <dbReference type="NCBI Taxonomy" id="6326"/>
    <lineage>
        <taxon>Eukaryota</taxon>
        <taxon>Metazoa</taxon>
        <taxon>Ecdysozoa</taxon>
        <taxon>Nematoda</taxon>
        <taxon>Chromadorea</taxon>
        <taxon>Rhabditida</taxon>
        <taxon>Tylenchina</taxon>
        <taxon>Tylenchomorpha</taxon>
        <taxon>Aphelenchoidea</taxon>
        <taxon>Aphelenchoididae</taxon>
        <taxon>Bursaphelenchus</taxon>
    </lineage>
</organism>
<dbReference type="eggNOG" id="KOG1694">
    <property type="taxonomic scope" value="Eukaryota"/>
</dbReference>
<dbReference type="GO" id="GO:0000027">
    <property type="term" value="P:ribosomal large subunit assembly"/>
    <property type="evidence" value="ECO:0007669"/>
    <property type="project" value="TreeGrafter"/>
</dbReference>
<sequence>MFFTFSYSRFTMAGKKTPTLPRNSEIAPGISRFSAGRLFHKRGLWKKLEKPLPKKETAPKGTLTETKKVGGSKNGGQRVVPKRKTGRFVSQVETRPKHNARKAKLPKLRASITPGTVLIVLAGRHRGKRVVFLKQLESGLLLVSGPLRYNGTPLRRIAQAFVIATKTKIDISSVKLPENLTDEYFKRTTEKKPKEEGNIFVQTKTQYTVTDQRKKDQKTVDASLIAAIKKSKDAKFLKAYLATPFSIQKGEKVHNLVF</sequence>
<dbReference type="WBParaSite" id="BXY_0872800.1">
    <property type="protein sequence ID" value="BXY_0872800.1"/>
    <property type="gene ID" value="BXY_0872800"/>
</dbReference>
<reference evidence="11" key="1">
    <citation type="submission" date="2016-11" db="UniProtKB">
        <authorList>
            <consortium name="WormBaseParasite"/>
        </authorList>
    </citation>
    <scope>IDENTIFICATION</scope>
</reference>